<name>A0ABX8CVY3_9NOCA</name>
<protein>
    <submittedName>
        <fullName evidence="5">DNA recombination protein RmuC</fullName>
    </submittedName>
</protein>
<evidence type="ECO:0000256" key="4">
    <source>
        <dbReference type="ARBA" id="ARBA00023172"/>
    </source>
</evidence>
<gene>
    <name evidence="5" type="ORF">KHQ06_11860</name>
</gene>
<evidence type="ECO:0000313" key="6">
    <source>
        <dbReference type="Proteomes" id="UP000683310"/>
    </source>
</evidence>
<evidence type="ECO:0000313" key="5">
    <source>
        <dbReference type="EMBL" id="QVI23506.1"/>
    </source>
</evidence>
<dbReference type="EMBL" id="CP074371">
    <property type="protein sequence ID" value="QVI23506.1"/>
    <property type="molecule type" value="Genomic_DNA"/>
</dbReference>
<accession>A0ABX8CVY3</accession>
<sequence length="403" mass="43932">MTAPMLFALLLVFVSGLALGWLGHAARAGQRAAVAEARLAAMRDNEQLLRQSLGAASEDAARRQSHAIGALVEPLRDAVGSLDRQIREVEHNRINAYSGLREQVAGMQRMSHQLSTQTGQLVAALRAPQVRGRWGEIQLERVVELAGMARHCDFDTQVTRRGDTVVRPDLVVRLSGGRQIVVDAKVPCTAFLDAAGTEDPRERDGHLTRHARHLRNHVDQLAAKEYWAAFDPSPEFVVLFVPGDPFLDAALTTDSGLLEYAFGRNVVLATPTTLMALLRTVALGWRQEAMSEDMAVIQQLGRELYTRLGTTGRHLDRLGSQLGKAVDAYNHTVASMESRVLVTARKMHDLGVADAPPPEVRNIESWPRAVGFAGGEHGFRAGGEHGFRAGGEHGFRAGGEFEA</sequence>
<dbReference type="Pfam" id="PF02646">
    <property type="entry name" value="RmuC"/>
    <property type="match status" value="1"/>
</dbReference>
<dbReference type="Proteomes" id="UP000683310">
    <property type="component" value="Chromosome"/>
</dbReference>
<proteinExistence type="inferred from homology"/>
<organism evidence="5 6">
    <name type="scientific">Nocardia tengchongensis</name>
    <dbReference type="NCBI Taxonomy" id="2055889"/>
    <lineage>
        <taxon>Bacteria</taxon>
        <taxon>Bacillati</taxon>
        <taxon>Actinomycetota</taxon>
        <taxon>Actinomycetes</taxon>
        <taxon>Mycobacteriales</taxon>
        <taxon>Nocardiaceae</taxon>
        <taxon>Nocardia</taxon>
    </lineage>
</organism>
<comment type="function">
    <text evidence="1">Involved in DNA recombination.</text>
</comment>
<keyword evidence="4" id="KW-0233">DNA recombination</keyword>
<keyword evidence="3" id="KW-0175">Coiled coil</keyword>
<comment type="similarity">
    <text evidence="2">Belongs to the RmuC family.</text>
</comment>
<evidence type="ECO:0000256" key="1">
    <source>
        <dbReference type="ARBA" id="ARBA00003416"/>
    </source>
</evidence>
<dbReference type="PANTHER" id="PTHR30563:SF0">
    <property type="entry name" value="DNA RECOMBINATION PROTEIN RMUC"/>
    <property type="match status" value="1"/>
</dbReference>
<evidence type="ECO:0000256" key="2">
    <source>
        <dbReference type="ARBA" id="ARBA00009840"/>
    </source>
</evidence>
<reference evidence="5 6" key="1">
    <citation type="submission" date="2021-04" db="EMBL/GenBank/DDBJ databases">
        <title>Nocardia tengchongensis.</title>
        <authorList>
            <person name="Zhuang k."/>
            <person name="Ran Y."/>
            <person name="Li W."/>
        </authorList>
    </citation>
    <scope>NUCLEOTIDE SEQUENCE [LARGE SCALE GENOMIC DNA]</scope>
    <source>
        <strain evidence="5 6">CFH S0057</strain>
    </source>
</reference>
<dbReference type="PANTHER" id="PTHR30563">
    <property type="entry name" value="DNA RECOMBINATION PROTEIN RMUC"/>
    <property type="match status" value="1"/>
</dbReference>
<keyword evidence="6" id="KW-1185">Reference proteome</keyword>
<evidence type="ECO:0000256" key="3">
    <source>
        <dbReference type="ARBA" id="ARBA00023054"/>
    </source>
</evidence>
<dbReference type="InterPro" id="IPR003798">
    <property type="entry name" value="DNA_recombination_RmuC"/>
</dbReference>